<accession>A0A382F1D4</accession>
<sequence length="62" mass="7185">VEAIHNHSIFAPSVEPRFLPRKGLRSIFKGSMEFTVNPAQLIRQYRKLQISFGKKNNKLKFA</sequence>
<name>A0A382F1D4_9ZZZZ</name>
<evidence type="ECO:0000313" key="1">
    <source>
        <dbReference type="EMBL" id="SVB56816.1"/>
    </source>
</evidence>
<protein>
    <submittedName>
        <fullName evidence="1">Uncharacterized protein</fullName>
    </submittedName>
</protein>
<organism evidence="1">
    <name type="scientific">marine metagenome</name>
    <dbReference type="NCBI Taxonomy" id="408172"/>
    <lineage>
        <taxon>unclassified sequences</taxon>
        <taxon>metagenomes</taxon>
        <taxon>ecological metagenomes</taxon>
    </lineage>
</organism>
<proteinExistence type="predicted"/>
<dbReference type="EMBL" id="UINC01047487">
    <property type="protein sequence ID" value="SVB56816.1"/>
    <property type="molecule type" value="Genomic_DNA"/>
</dbReference>
<feature type="non-terminal residue" evidence="1">
    <location>
        <position position="1"/>
    </location>
</feature>
<dbReference type="AlphaFoldDB" id="A0A382F1D4"/>
<reference evidence="1" key="1">
    <citation type="submission" date="2018-05" db="EMBL/GenBank/DDBJ databases">
        <authorList>
            <person name="Lanie J.A."/>
            <person name="Ng W.-L."/>
            <person name="Kazmierczak K.M."/>
            <person name="Andrzejewski T.M."/>
            <person name="Davidsen T.M."/>
            <person name="Wayne K.J."/>
            <person name="Tettelin H."/>
            <person name="Glass J.I."/>
            <person name="Rusch D."/>
            <person name="Podicherti R."/>
            <person name="Tsui H.-C.T."/>
            <person name="Winkler M.E."/>
        </authorList>
    </citation>
    <scope>NUCLEOTIDE SEQUENCE</scope>
</reference>
<gene>
    <name evidence="1" type="ORF">METZ01_LOCUS209670</name>
</gene>